<dbReference type="Pfam" id="PF04932">
    <property type="entry name" value="Wzy_C"/>
    <property type="match status" value="1"/>
</dbReference>
<feature type="transmembrane region" description="Helical" evidence="5">
    <location>
        <begin position="221"/>
        <end position="237"/>
    </location>
</feature>
<feature type="transmembrane region" description="Helical" evidence="5">
    <location>
        <begin position="173"/>
        <end position="191"/>
    </location>
</feature>
<keyword evidence="3 5" id="KW-1133">Transmembrane helix</keyword>
<feature type="transmembrane region" description="Helical" evidence="5">
    <location>
        <begin position="198"/>
        <end position="215"/>
    </location>
</feature>
<feature type="transmembrane region" description="Helical" evidence="5">
    <location>
        <begin position="376"/>
        <end position="396"/>
    </location>
</feature>
<dbReference type="AlphaFoldDB" id="A0A2K1Q6Z8"/>
<evidence type="ECO:0000256" key="4">
    <source>
        <dbReference type="ARBA" id="ARBA00023136"/>
    </source>
</evidence>
<feature type="domain" description="O-antigen ligase-related" evidence="6">
    <location>
        <begin position="205"/>
        <end position="359"/>
    </location>
</feature>
<evidence type="ECO:0000256" key="3">
    <source>
        <dbReference type="ARBA" id="ARBA00022989"/>
    </source>
</evidence>
<feature type="transmembrane region" description="Helical" evidence="5">
    <location>
        <begin position="112"/>
        <end position="128"/>
    </location>
</feature>
<evidence type="ECO:0000256" key="2">
    <source>
        <dbReference type="ARBA" id="ARBA00022692"/>
    </source>
</evidence>
<keyword evidence="2 5" id="KW-0812">Transmembrane</keyword>
<gene>
    <name evidence="7" type="ORF">COO59_15565</name>
</gene>
<dbReference type="InterPro" id="IPR051533">
    <property type="entry name" value="WaaL-like"/>
</dbReference>
<feature type="transmembrane region" description="Helical" evidence="5">
    <location>
        <begin position="72"/>
        <end position="92"/>
    </location>
</feature>
<feature type="transmembrane region" description="Helical" evidence="5">
    <location>
        <begin position="402"/>
        <end position="420"/>
    </location>
</feature>
<dbReference type="OrthoDB" id="6502028at2"/>
<dbReference type="EMBL" id="NWUO01000012">
    <property type="protein sequence ID" value="PNS10768.1"/>
    <property type="molecule type" value="Genomic_DNA"/>
</dbReference>
<evidence type="ECO:0000256" key="5">
    <source>
        <dbReference type="SAM" id="Phobius"/>
    </source>
</evidence>
<accession>A0A2K1Q6Z8</accession>
<evidence type="ECO:0000259" key="6">
    <source>
        <dbReference type="Pfam" id="PF04932"/>
    </source>
</evidence>
<dbReference type="InterPro" id="IPR007016">
    <property type="entry name" value="O-antigen_ligase-rel_domated"/>
</dbReference>
<feature type="transmembrane region" description="Helical" evidence="5">
    <location>
        <begin position="140"/>
        <end position="158"/>
    </location>
</feature>
<keyword evidence="4 5" id="KW-0472">Membrane</keyword>
<proteinExistence type="predicted"/>
<keyword evidence="8" id="KW-1185">Reference proteome</keyword>
<reference evidence="8" key="1">
    <citation type="submission" date="2017-09" db="EMBL/GenBank/DDBJ databases">
        <authorList>
            <person name="Palmer M."/>
            <person name="Steenkamp E.T."/>
            <person name="Coetzee M.P."/>
            <person name="Avontuur J.R."/>
            <person name="Van Zyl E."/>
            <person name="Chan W.-Y."/>
            <person name="Blom J."/>
            <person name="Venter S.N."/>
        </authorList>
    </citation>
    <scope>NUCLEOTIDE SEQUENCE [LARGE SCALE GENOMIC DNA]</scope>
    <source>
        <strain evidence="8">QC88-366</strain>
    </source>
</reference>
<evidence type="ECO:0000256" key="1">
    <source>
        <dbReference type="ARBA" id="ARBA00004141"/>
    </source>
</evidence>
<protein>
    <recommendedName>
        <fullName evidence="6">O-antigen ligase-related domain-containing protein</fullName>
    </recommendedName>
</protein>
<organism evidence="7 8">
    <name type="scientific">Mixta theicola</name>
    <dbReference type="NCBI Taxonomy" id="1458355"/>
    <lineage>
        <taxon>Bacteria</taxon>
        <taxon>Pseudomonadati</taxon>
        <taxon>Pseudomonadota</taxon>
        <taxon>Gammaproteobacteria</taxon>
        <taxon>Enterobacterales</taxon>
        <taxon>Erwiniaceae</taxon>
        <taxon>Mixta</taxon>
    </lineage>
</organism>
<feature type="transmembrane region" description="Helical" evidence="5">
    <location>
        <begin position="244"/>
        <end position="263"/>
    </location>
</feature>
<evidence type="ECO:0000313" key="8">
    <source>
        <dbReference type="Proteomes" id="UP000236345"/>
    </source>
</evidence>
<dbReference type="PANTHER" id="PTHR37422:SF17">
    <property type="entry name" value="O-ANTIGEN LIGASE"/>
    <property type="match status" value="1"/>
</dbReference>
<dbReference type="PANTHER" id="PTHR37422">
    <property type="entry name" value="TEICHURONIC ACID BIOSYNTHESIS PROTEIN TUAE"/>
    <property type="match status" value="1"/>
</dbReference>
<dbReference type="GO" id="GO:0016020">
    <property type="term" value="C:membrane"/>
    <property type="evidence" value="ECO:0007669"/>
    <property type="project" value="UniProtKB-SubCell"/>
</dbReference>
<comment type="subcellular location">
    <subcellularLocation>
        <location evidence="1">Membrane</location>
        <topology evidence="1">Multi-pass membrane protein</topology>
    </subcellularLocation>
</comment>
<dbReference type="Proteomes" id="UP000236345">
    <property type="component" value="Unassembled WGS sequence"/>
</dbReference>
<sequence>MIREMTYTGGTSRSLTKKHWRDALYFFAVSAVLLAVMFTFISEKTAKVSFYWAFYFSLIGIIANGRQISRQHLWFTGLLALLGCSKVAWFYWHYLGQADYNPFNDYLNAGKRLLIAAVISYYLFSQLARQQQLTRRMIEWGLIVAFTGATAYGLYQYFSTTRRVEFALDRATISAYGYAMLAAAVLFMLAAKKHAKGQLLLCLGIFIVAWFVIIQTGTRNMIAAFPFIIFFVGLFQFRHLGWKGAAGIIIAIAVLAAVCYKPMIKPRADIAIAEFNHYGNDRGNDNGSLTSRLAMWNIGTACFAANPLGMNMEQRTAWFKEYVKAKHRDASALNFVSIHLHNELIDSATLQGIQGAIVMVLFYLAMIVYALRKNNALLLSVMLAVVISGLTDVVFISRELTVCVSLLLTLSLLWQSINAAPRKPR</sequence>
<comment type="caution">
    <text evidence="7">The sequence shown here is derived from an EMBL/GenBank/DDBJ whole genome shotgun (WGS) entry which is preliminary data.</text>
</comment>
<name>A0A2K1Q6Z8_9GAMM</name>
<evidence type="ECO:0000313" key="7">
    <source>
        <dbReference type="EMBL" id="PNS10768.1"/>
    </source>
</evidence>
<feature type="transmembrane region" description="Helical" evidence="5">
    <location>
        <begin position="23"/>
        <end position="42"/>
    </location>
</feature>
<feature type="transmembrane region" description="Helical" evidence="5">
    <location>
        <begin position="352"/>
        <end position="371"/>
    </location>
</feature>
<feature type="transmembrane region" description="Helical" evidence="5">
    <location>
        <begin position="48"/>
        <end position="65"/>
    </location>
</feature>